<name>A0A8R2B2B8_ACYPI</name>
<dbReference type="RefSeq" id="XP_008178900.1">
    <property type="nucleotide sequence ID" value="XM_008180678.1"/>
</dbReference>
<dbReference type="PANTHER" id="PTHR46289">
    <property type="entry name" value="52 KDA REPRESSOR OF THE INHIBITOR OF THE PROTEIN KINASE-LIKE PROTEIN-RELATED"/>
    <property type="match status" value="1"/>
</dbReference>
<dbReference type="GeneID" id="103308043"/>
<sequence length="106" mass="12342">MCLWKELWKTKSEKADTPMEAYKSAYMFPNIECLLKILCIIPVTTATLERSFSSLKRIKTYLRSTMNQSKLNGLAMLNINKDIKITPEEVLDIFSTKHNRKLQLDI</sequence>
<keyword evidence="3" id="KW-1185">Reference proteome</keyword>
<dbReference type="GO" id="GO:0046983">
    <property type="term" value="F:protein dimerization activity"/>
    <property type="evidence" value="ECO:0007669"/>
    <property type="project" value="InterPro"/>
</dbReference>
<dbReference type="Pfam" id="PF05699">
    <property type="entry name" value="Dimer_Tnp_hAT"/>
    <property type="match status" value="1"/>
</dbReference>
<dbReference type="Proteomes" id="UP000007819">
    <property type="component" value="Chromosome A1"/>
</dbReference>
<dbReference type="EnsemblMetazoa" id="XM_008180678.1">
    <property type="protein sequence ID" value="XP_008178900.1"/>
    <property type="gene ID" value="LOC103308043"/>
</dbReference>
<organism evidence="2 3">
    <name type="scientific">Acyrthosiphon pisum</name>
    <name type="common">Pea aphid</name>
    <dbReference type="NCBI Taxonomy" id="7029"/>
    <lineage>
        <taxon>Eukaryota</taxon>
        <taxon>Metazoa</taxon>
        <taxon>Ecdysozoa</taxon>
        <taxon>Arthropoda</taxon>
        <taxon>Hexapoda</taxon>
        <taxon>Insecta</taxon>
        <taxon>Pterygota</taxon>
        <taxon>Neoptera</taxon>
        <taxon>Paraneoptera</taxon>
        <taxon>Hemiptera</taxon>
        <taxon>Sternorrhyncha</taxon>
        <taxon>Aphidomorpha</taxon>
        <taxon>Aphidoidea</taxon>
        <taxon>Aphididae</taxon>
        <taxon>Macrosiphini</taxon>
        <taxon>Acyrthosiphon</taxon>
    </lineage>
</organism>
<evidence type="ECO:0000313" key="3">
    <source>
        <dbReference type="Proteomes" id="UP000007819"/>
    </source>
</evidence>
<accession>A0A8R2B2B8</accession>
<dbReference type="KEGG" id="api:103308043"/>
<dbReference type="AlphaFoldDB" id="A0A8R2B2B8"/>
<reference evidence="2" key="2">
    <citation type="submission" date="2022-06" db="UniProtKB">
        <authorList>
            <consortium name="EnsemblMetazoa"/>
        </authorList>
    </citation>
    <scope>IDENTIFICATION</scope>
</reference>
<dbReference type="InterPro" id="IPR052958">
    <property type="entry name" value="IFN-induced_PKR_regulator"/>
</dbReference>
<proteinExistence type="predicted"/>
<dbReference type="InterPro" id="IPR008906">
    <property type="entry name" value="HATC_C_dom"/>
</dbReference>
<evidence type="ECO:0000313" key="2">
    <source>
        <dbReference type="EnsemblMetazoa" id="XP_008178900.1"/>
    </source>
</evidence>
<dbReference type="PANTHER" id="PTHR46289:SF14">
    <property type="entry name" value="DUF4371 DOMAIN-CONTAINING PROTEIN"/>
    <property type="match status" value="1"/>
</dbReference>
<reference evidence="3" key="1">
    <citation type="submission" date="2010-06" db="EMBL/GenBank/DDBJ databases">
        <authorList>
            <person name="Jiang H."/>
            <person name="Abraham K."/>
            <person name="Ali S."/>
            <person name="Alsbrooks S.L."/>
            <person name="Anim B.N."/>
            <person name="Anosike U.S."/>
            <person name="Attaway T."/>
            <person name="Bandaranaike D.P."/>
            <person name="Battles P.K."/>
            <person name="Bell S.N."/>
            <person name="Bell A.V."/>
            <person name="Beltran B."/>
            <person name="Bickham C."/>
            <person name="Bustamante Y."/>
            <person name="Caleb T."/>
            <person name="Canada A."/>
            <person name="Cardenas V."/>
            <person name="Carter K."/>
            <person name="Chacko J."/>
            <person name="Chandrabose M.N."/>
            <person name="Chavez D."/>
            <person name="Chavez A."/>
            <person name="Chen L."/>
            <person name="Chu H.-S."/>
            <person name="Claassen K.J."/>
            <person name="Cockrell R."/>
            <person name="Collins M."/>
            <person name="Cooper J.A."/>
            <person name="Cree A."/>
            <person name="Curry S.M."/>
            <person name="Da Y."/>
            <person name="Dao M.D."/>
            <person name="Das B."/>
            <person name="Davila M.-L."/>
            <person name="Davy-Carroll L."/>
            <person name="Denson S."/>
            <person name="Dinh H."/>
            <person name="Ebong V.E."/>
            <person name="Edwards J.R."/>
            <person name="Egan A."/>
            <person name="El-Daye J."/>
            <person name="Escobedo L."/>
            <person name="Fernandez S."/>
            <person name="Fernando P.R."/>
            <person name="Flagg N."/>
            <person name="Forbes L.D."/>
            <person name="Fowler R.G."/>
            <person name="Fu Q."/>
            <person name="Gabisi R.A."/>
            <person name="Ganer J."/>
            <person name="Garbino Pronczuk A."/>
            <person name="Garcia R.M."/>
            <person name="Garner T."/>
            <person name="Garrett T.E."/>
            <person name="Gonzalez D.A."/>
            <person name="Hamid H."/>
            <person name="Hawkins E.S."/>
            <person name="Hirani K."/>
            <person name="Hogues M.E."/>
            <person name="Hollins B."/>
            <person name="Hsiao C.-H."/>
            <person name="Jabil R."/>
            <person name="James M.L."/>
            <person name="Jhangiani S.N."/>
            <person name="Johnson B."/>
            <person name="Johnson Q."/>
            <person name="Joshi V."/>
            <person name="Kalu J.B."/>
            <person name="Kam C."/>
            <person name="Kashfia A."/>
            <person name="Keebler J."/>
            <person name="Kisamo H."/>
            <person name="Kovar C.L."/>
            <person name="Lago L.A."/>
            <person name="Lai C.-Y."/>
            <person name="Laidlaw J."/>
            <person name="Lara F."/>
            <person name="Le T.-K."/>
            <person name="Lee S.L."/>
            <person name="Legall F.H."/>
            <person name="Lemon S.J."/>
            <person name="Lewis L.R."/>
            <person name="Li B."/>
            <person name="Liu Y."/>
            <person name="Liu Y.-S."/>
            <person name="Lopez J."/>
            <person name="Lozado R.J."/>
            <person name="Lu J."/>
            <person name="Madu R.C."/>
            <person name="Maheshwari M."/>
            <person name="Maheshwari R."/>
            <person name="Malloy K."/>
            <person name="Martinez E."/>
            <person name="Mathew T."/>
            <person name="Mercado I.C."/>
            <person name="Mercado C."/>
            <person name="Meyer B."/>
            <person name="Montgomery K."/>
            <person name="Morgan M.B."/>
            <person name="Munidasa M."/>
            <person name="Nazareth L.V."/>
            <person name="Nelson J."/>
            <person name="Ng B.M."/>
            <person name="Nguyen N.B."/>
            <person name="Nguyen P.Q."/>
            <person name="Nguyen T."/>
            <person name="Obregon M."/>
            <person name="Okwuonu G.O."/>
            <person name="Onwere C.G."/>
            <person name="Orozco G."/>
            <person name="Parra A."/>
            <person name="Patel S."/>
            <person name="Patil S."/>
            <person name="Perez A."/>
            <person name="Perez Y."/>
            <person name="Pham C."/>
            <person name="Primus E.L."/>
            <person name="Pu L.-L."/>
            <person name="Puazo M."/>
            <person name="Qin X."/>
            <person name="Quiroz J.B."/>
            <person name="Reese J."/>
            <person name="Richards S."/>
            <person name="Rives C.M."/>
            <person name="Robberts R."/>
            <person name="Ruiz S.J."/>
            <person name="Ruiz M.J."/>
            <person name="Santibanez J."/>
            <person name="Schneider B.W."/>
            <person name="Sisson I."/>
            <person name="Smith M."/>
            <person name="Sodergren E."/>
            <person name="Song X.-Z."/>
            <person name="Song B.B."/>
            <person name="Summersgill H."/>
            <person name="Thelus R."/>
            <person name="Thornton R.D."/>
            <person name="Trejos Z.Y."/>
            <person name="Usmani K."/>
            <person name="Vattathil S."/>
            <person name="Villasana D."/>
            <person name="Walker D.L."/>
            <person name="Wang S."/>
            <person name="Wang K."/>
            <person name="White C.S."/>
            <person name="Williams A.C."/>
            <person name="Williamson J."/>
            <person name="Wilson K."/>
            <person name="Woghiren I.O."/>
            <person name="Woodworth J.R."/>
            <person name="Worley K.C."/>
            <person name="Wright R.A."/>
            <person name="Wu W."/>
            <person name="Young L."/>
            <person name="Zhang L."/>
            <person name="Zhang J."/>
            <person name="Zhu Y."/>
            <person name="Muzny D.M."/>
            <person name="Weinstock G."/>
            <person name="Gibbs R.A."/>
        </authorList>
    </citation>
    <scope>NUCLEOTIDE SEQUENCE [LARGE SCALE GENOMIC DNA]</scope>
    <source>
        <strain evidence="3">LSR1</strain>
    </source>
</reference>
<dbReference type="OrthoDB" id="6621209at2759"/>
<dbReference type="SUPFAM" id="SSF53098">
    <property type="entry name" value="Ribonuclease H-like"/>
    <property type="match status" value="1"/>
</dbReference>
<feature type="domain" description="HAT C-terminal dimerisation" evidence="1">
    <location>
        <begin position="28"/>
        <end position="82"/>
    </location>
</feature>
<protein>
    <recommendedName>
        <fullName evidence="1">HAT C-terminal dimerisation domain-containing protein</fullName>
    </recommendedName>
</protein>
<evidence type="ECO:0000259" key="1">
    <source>
        <dbReference type="Pfam" id="PF05699"/>
    </source>
</evidence>
<dbReference type="InterPro" id="IPR012337">
    <property type="entry name" value="RNaseH-like_sf"/>
</dbReference>